<feature type="compositionally biased region" description="Basic and acidic residues" evidence="1">
    <location>
        <begin position="159"/>
        <end position="175"/>
    </location>
</feature>
<feature type="region of interest" description="Disordered" evidence="1">
    <location>
        <begin position="159"/>
        <end position="192"/>
    </location>
</feature>
<sequence>MVLRENGEVDSESTCEDSSSSSEAESSSEGRPSHVEEAYEQLSWRRSRESKGNYFHSMYLVHGKSCSLIIYGGSCVNVSSLRLVEKLTEKRELVVNRQVSLVITLESYRDNILCDVMPMEATHILLGRPFQYAKKEKVVLKPLSPREFCENQMKMRIKREEERKEQDKTENAREKKKEKKERKSRVIEKRKR</sequence>
<dbReference type="Proteomes" id="UP000257109">
    <property type="component" value="Unassembled WGS sequence"/>
</dbReference>
<evidence type="ECO:0000256" key="1">
    <source>
        <dbReference type="SAM" id="MobiDB-lite"/>
    </source>
</evidence>
<name>A0A371FAX0_MUCPR</name>
<feature type="non-terminal residue" evidence="2">
    <location>
        <position position="1"/>
    </location>
</feature>
<keyword evidence="3" id="KW-1185">Reference proteome</keyword>
<protein>
    <submittedName>
        <fullName evidence="2">Uncharacterized protein</fullName>
    </submittedName>
</protein>
<feature type="compositionally biased region" description="Low complexity" evidence="1">
    <location>
        <begin position="16"/>
        <end position="29"/>
    </location>
</feature>
<dbReference type="PANTHER" id="PTHR35046">
    <property type="entry name" value="ZINC KNUCKLE (CCHC-TYPE) FAMILY PROTEIN"/>
    <property type="match status" value="1"/>
</dbReference>
<dbReference type="PANTHER" id="PTHR35046:SF26">
    <property type="entry name" value="RNA-DIRECTED DNA POLYMERASE"/>
    <property type="match status" value="1"/>
</dbReference>
<feature type="region of interest" description="Disordered" evidence="1">
    <location>
        <begin position="1"/>
        <end position="35"/>
    </location>
</feature>
<reference evidence="2" key="1">
    <citation type="submission" date="2018-05" db="EMBL/GenBank/DDBJ databases">
        <title>Draft genome of Mucuna pruriens seed.</title>
        <authorList>
            <person name="Nnadi N.E."/>
            <person name="Vos R."/>
            <person name="Hasami M.H."/>
            <person name="Devisetty U.K."/>
            <person name="Aguiy J.C."/>
        </authorList>
    </citation>
    <scope>NUCLEOTIDE SEQUENCE [LARGE SCALE GENOMIC DNA]</scope>
    <source>
        <strain evidence="2">JCA_2017</strain>
    </source>
</reference>
<dbReference type="AlphaFoldDB" id="A0A371FAX0"/>
<dbReference type="EMBL" id="QJKJ01009844">
    <property type="protein sequence ID" value="RDX75426.1"/>
    <property type="molecule type" value="Genomic_DNA"/>
</dbReference>
<evidence type="ECO:0000313" key="3">
    <source>
        <dbReference type="Proteomes" id="UP000257109"/>
    </source>
</evidence>
<evidence type="ECO:0000313" key="2">
    <source>
        <dbReference type="EMBL" id="RDX75426.1"/>
    </source>
</evidence>
<proteinExistence type="predicted"/>
<dbReference type="OrthoDB" id="1747743at2759"/>
<organism evidence="2 3">
    <name type="scientific">Mucuna pruriens</name>
    <name type="common">Velvet bean</name>
    <name type="synonym">Dolichos pruriens</name>
    <dbReference type="NCBI Taxonomy" id="157652"/>
    <lineage>
        <taxon>Eukaryota</taxon>
        <taxon>Viridiplantae</taxon>
        <taxon>Streptophyta</taxon>
        <taxon>Embryophyta</taxon>
        <taxon>Tracheophyta</taxon>
        <taxon>Spermatophyta</taxon>
        <taxon>Magnoliopsida</taxon>
        <taxon>eudicotyledons</taxon>
        <taxon>Gunneridae</taxon>
        <taxon>Pentapetalae</taxon>
        <taxon>rosids</taxon>
        <taxon>fabids</taxon>
        <taxon>Fabales</taxon>
        <taxon>Fabaceae</taxon>
        <taxon>Papilionoideae</taxon>
        <taxon>50 kb inversion clade</taxon>
        <taxon>NPAAA clade</taxon>
        <taxon>indigoferoid/millettioid clade</taxon>
        <taxon>Phaseoleae</taxon>
        <taxon>Mucuna</taxon>
    </lineage>
</organism>
<gene>
    <name evidence="2" type="ORF">CR513_44685</name>
</gene>
<feature type="compositionally biased region" description="Basic residues" evidence="1">
    <location>
        <begin position="176"/>
        <end position="192"/>
    </location>
</feature>
<accession>A0A371FAX0</accession>
<comment type="caution">
    <text evidence="2">The sequence shown here is derived from an EMBL/GenBank/DDBJ whole genome shotgun (WGS) entry which is preliminary data.</text>
</comment>